<protein>
    <recommendedName>
        <fullName evidence="1">Polysaccharide biosynthesis protein CapD-like domain-containing protein</fullName>
    </recommendedName>
</protein>
<dbReference type="InterPro" id="IPR019734">
    <property type="entry name" value="TPR_rpt"/>
</dbReference>
<feature type="non-terminal residue" evidence="2">
    <location>
        <position position="1"/>
    </location>
</feature>
<accession>X1BZY4</accession>
<dbReference type="PANTHER" id="PTHR44523:SF1">
    <property type="entry name" value="TETRATRICOPEPTIDE REPEAT PROTEIN 13"/>
    <property type="match status" value="1"/>
</dbReference>
<proteinExistence type="predicted"/>
<evidence type="ECO:0000313" key="2">
    <source>
        <dbReference type="EMBL" id="GAG86667.1"/>
    </source>
</evidence>
<dbReference type="Gene3D" id="1.25.40.10">
    <property type="entry name" value="Tetratricopeptide repeat domain"/>
    <property type="match status" value="1"/>
</dbReference>
<reference evidence="2" key="1">
    <citation type="journal article" date="2014" name="Front. Microbiol.">
        <title>High frequency of phylogenetically diverse reductive dehalogenase-homologous genes in deep subseafloor sedimentary metagenomes.</title>
        <authorList>
            <person name="Kawai M."/>
            <person name="Futagami T."/>
            <person name="Toyoda A."/>
            <person name="Takaki Y."/>
            <person name="Nishi S."/>
            <person name="Hori S."/>
            <person name="Arai W."/>
            <person name="Tsubouchi T."/>
            <person name="Morono Y."/>
            <person name="Uchiyama I."/>
            <person name="Ito T."/>
            <person name="Fujiyama A."/>
            <person name="Inagaki F."/>
            <person name="Takami H."/>
        </authorList>
    </citation>
    <scope>NUCLEOTIDE SEQUENCE</scope>
    <source>
        <strain evidence="2">Expedition CK06-06</strain>
    </source>
</reference>
<dbReference type="SMART" id="SM00028">
    <property type="entry name" value="TPR"/>
    <property type="match status" value="3"/>
</dbReference>
<organism evidence="2">
    <name type="scientific">marine sediment metagenome</name>
    <dbReference type="NCBI Taxonomy" id="412755"/>
    <lineage>
        <taxon>unclassified sequences</taxon>
        <taxon>metagenomes</taxon>
        <taxon>ecological metagenomes</taxon>
    </lineage>
</organism>
<dbReference type="Pfam" id="PF02719">
    <property type="entry name" value="Polysacc_synt_2"/>
    <property type="match status" value="1"/>
</dbReference>
<sequence>SGNRYALGQAYMNDGRYSDADREFNTVMRMDPDQPNGNYGLGLNFSKQGRYEDAVLQFKEAIRIDPKFYDGYAELGYAHADLGEMDEAQRIVDNLEHVAPDLADTLSRYMYKVDLAQAIAPDCDIEIIGIRPGEKLHEVLITEEDGRSTVDYDGLYVILPQFSWWQRQNYKDANELPKGFSYTSNNNDTWLTVNQLKNMAQEFSFPLERPGAPRSFQAPANLAKPKIHKAKPTVIATIKKADSGNNIAT</sequence>
<dbReference type="SUPFAM" id="SSF48452">
    <property type="entry name" value="TPR-like"/>
    <property type="match status" value="1"/>
</dbReference>
<comment type="caution">
    <text evidence="2">The sequence shown here is derived from an EMBL/GenBank/DDBJ whole genome shotgun (WGS) entry which is preliminary data.</text>
</comment>
<dbReference type="PROSITE" id="PS50005">
    <property type="entry name" value="TPR"/>
    <property type="match status" value="2"/>
</dbReference>
<dbReference type="InterPro" id="IPR003869">
    <property type="entry name" value="Polysac_CapD-like"/>
</dbReference>
<name>X1BZY4_9ZZZZ</name>
<gene>
    <name evidence="2" type="ORF">S01H4_34331</name>
</gene>
<dbReference type="PANTHER" id="PTHR44523">
    <property type="entry name" value="TETRATRICOPEPTIDE REPEAT PROTEIN 13"/>
    <property type="match status" value="1"/>
</dbReference>
<feature type="domain" description="Polysaccharide biosynthesis protein CapD-like" evidence="1">
    <location>
        <begin position="102"/>
        <end position="158"/>
    </location>
</feature>
<dbReference type="AlphaFoldDB" id="X1BZY4"/>
<dbReference type="EMBL" id="BART01018159">
    <property type="protein sequence ID" value="GAG86667.1"/>
    <property type="molecule type" value="Genomic_DNA"/>
</dbReference>
<evidence type="ECO:0000259" key="1">
    <source>
        <dbReference type="Pfam" id="PF02719"/>
    </source>
</evidence>
<dbReference type="Pfam" id="PF13414">
    <property type="entry name" value="TPR_11"/>
    <property type="match status" value="1"/>
</dbReference>
<dbReference type="Gene3D" id="3.90.25.30">
    <property type="entry name" value="Polysaccharide biosynthesis protein, CapD-like domain"/>
    <property type="match status" value="1"/>
</dbReference>
<dbReference type="InterPro" id="IPR011990">
    <property type="entry name" value="TPR-like_helical_dom_sf"/>
</dbReference>
<dbReference type="Pfam" id="PF13181">
    <property type="entry name" value="TPR_8"/>
    <property type="match status" value="1"/>
</dbReference>